<dbReference type="Proteomes" id="UP000515908">
    <property type="component" value="Chromosome 29"/>
</dbReference>
<protein>
    <submittedName>
        <fullName evidence="2">Uncharacterized protein</fullName>
    </submittedName>
</protein>
<keyword evidence="3" id="KW-1185">Reference proteome</keyword>
<gene>
    <name evidence="2" type="ORF">ADEAN_001046400</name>
</gene>
<sequence length="80" mass="8789">MGRPHRCRHCRGTRCRRPPHCLVRGTTSWGTRPWTSGHRQAPPRYNEAVRSPYLGSATTFTSGGRSPPYTAAAPPPYGAA</sequence>
<name>A0A7G2CSY9_9TRYP</name>
<reference evidence="2 3" key="1">
    <citation type="submission" date="2020-08" db="EMBL/GenBank/DDBJ databases">
        <authorList>
            <person name="Newling K."/>
            <person name="Davey J."/>
            <person name="Forrester S."/>
        </authorList>
    </citation>
    <scope>NUCLEOTIDE SEQUENCE [LARGE SCALE GENOMIC DNA]</scope>
    <source>
        <strain evidence="3">Crithidia deanei Carvalho (ATCC PRA-265)</strain>
    </source>
</reference>
<dbReference type="AlphaFoldDB" id="A0A7G2CSY9"/>
<evidence type="ECO:0000313" key="3">
    <source>
        <dbReference type="Proteomes" id="UP000515908"/>
    </source>
</evidence>
<evidence type="ECO:0000313" key="2">
    <source>
        <dbReference type="EMBL" id="CAD2222908.1"/>
    </source>
</evidence>
<organism evidence="2 3">
    <name type="scientific">Angomonas deanei</name>
    <dbReference type="NCBI Taxonomy" id="59799"/>
    <lineage>
        <taxon>Eukaryota</taxon>
        <taxon>Discoba</taxon>
        <taxon>Euglenozoa</taxon>
        <taxon>Kinetoplastea</taxon>
        <taxon>Metakinetoplastina</taxon>
        <taxon>Trypanosomatida</taxon>
        <taxon>Trypanosomatidae</taxon>
        <taxon>Strigomonadinae</taxon>
        <taxon>Angomonas</taxon>
    </lineage>
</organism>
<dbReference type="VEuPathDB" id="TriTrypDB:ADEAN_001046400"/>
<accession>A0A7G2CSY9</accession>
<feature type="region of interest" description="Disordered" evidence="1">
    <location>
        <begin position="56"/>
        <end position="80"/>
    </location>
</feature>
<proteinExistence type="predicted"/>
<dbReference type="EMBL" id="LR877173">
    <property type="protein sequence ID" value="CAD2222908.1"/>
    <property type="molecule type" value="Genomic_DNA"/>
</dbReference>
<evidence type="ECO:0000256" key="1">
    <source>
        <dbReference type="SAM" id="MobiDB-lite"/>
    </source>
</evidence>